<keyword evidence="7" id="KW-1185">Reference proteome</keyword>
<proteinExistence type="predicted"/>
<evidence type="ECO:0000256" key="1">
    <source>
        <dbReference type="ARBA" id="ARBA00023015"/>
    </source>
</evidence>
<keyword evidence="2" id="KW-0238">DNA-binding</keyword>
<dbReference type="SMART" id="SM00895">
    <property type="entry name" value="FCD"/>
    <property type="match status" value="1"/>
</dbReference>
<dbReference type="Pfam" id="PF00392">
    <property type="entry name" value="GntR"/>
    <property type="match status" value="1"/>
</dbReference>
<dbReference type="PATRIC" id="fig|59750.3.peg.2177"/>
<evidence type="ECO:0000256" key="3">
    <source>
        <dbReference type="ARBA" id="ARBA00023163"/>
    </source>
</evidence>
<dbReference type="InterPro" id="IPR011711">
    <property type="entry name" value="GntR_C"/>
</dbReference>
<dbReference type="CDD" id="cd07377">
    <property type="entry name" value="WHTH_GntR"/>
    <property type="match status" value="1"/>
</dbReference>
<dbReference type="InterPro" id="IPR036390">
    <property type="entry name" value="WH_DNA-bd_sf"/>
</dbReference>
<dbReference type="InterPro" id="IPR036388">
    <property type="entry name" value="WH-like_DNA-bd_sf"/>
</dbReference>
<dbReference type="PANTHER" id="PTHR43537">
    <property type="entry name" value="TRANSCRIPTIONAL REGULATOR, GNTR FAMILY"/>
    <property type="match status" value="1"/>
</dbReference>
<dbReference type="InterPro" id="IPR000524">
    <property type="entry name" value="Tscrpt_reg_HTH_GntR"/>
</dbReference>
<name>A0A132PGZ7_9MYCO</name>
<keyword evidence="1" id="KW-0805">Transcription regulation</keyword>
<dbReference type="EMBL" id="LGTW01000018">
    <property type="protein sequence ID" value="KWX21615.1"/>
    <property type="molecule type" value="Genomic_DNA"/>
</dbReference>
<evidence type="ECO:0000313" key="6">
    <source>
        <dbReference type="EMBL" id="KWX21615.1"/>
    </source>
</evidence>
<organism evidence="6 7">
    <name type="scientific">Mycolicibacterium wolinskyi</name>
    <dbReference type="NCBI Taxonomy" id="59750"/>
    <lineage>
        <taxon>Bacteria</taxon>
        <taxon>Bacillati</taxon>
        <taxon>Actinomycetota</taxon>
        <taxon>Actinomycetes</taxon>
        <taxon>Mycobacteriales</taxon>
        <taxon>Mycobacteriaceae</taxon>
        <taxon>Mycolicibacterium</taxon>
    </lineage>
</organism>
<dbReference type="AlphaFoldDB" id="A0A132PGZ7"/>
<feature type="region of interest" description="Disordered" evidence="4">
    <location>
        <begin position="1"/>
        <end position="25"/>
    </location>
</feature>
<evidence type="ECO:0000256" key="4">
    <source>
        <dbReference type="SAM" id="MobiDB-lite"/>
    </source>
</evidence>
<dbReference type="GO" id="GO:0003700">
    <property type="term" value="F:DNA-binding transcription factor activity"/>
    <property type="evidence" value="ECO:0007669"/>
    <property type="project" value="InterPro"/>
</dbReference>
<evidence type="ECO:0000259" key="5">
    <source>
        <dbReference type="PROSITE" id="PS50949"/>
    </source>
</evidence>
<dbReference type="Proteomes" id="UP000070612">
    <property type="component" value="Unassembled WGS sequence"/>
</dbReference>
<dbReference type="Pfam" id="PF07729">
    <property type="entry name" value="FCD"/>
    <property type="match status" value="1"/>
</dbReference>
<accession>A0A132PGZ7</accession>
<dbReference type="SUPFAM" id="SSF46785">
    <property type="entry name" value="Winged helix' DNA-binding domain"/>
    <property type="match status" value="1"/>
</dbReference>
<dbReference type="Gene3D" id="1.20.120.530">
    <property type="entry name" value="GntR ligand-binding domain-like"/>
    <property type="match status" value="1"/>
</dbReference>
<protein>
    <submittedName>
        <fullName evidence="6">GntR family transcriptional regulator</fullName>
    </submittedName>
</protein>
<evidence type="ECO:0000313" key="7">
    <source>
        <dbReference type="Proteomes" id="UP000070612"/>
    </source>
</evidence>
<dbReference type="PANTHER" id="PTHR43537:SF24">
    <property type="entry name" value="GLUCONATE OPERON TRANSCRIPTIONAL REPRESSOR"/>
    <property type="match status" value="1"/>
</dbReference>
<dbReference type="STRING" id="59750.AWC31_24030"/>
<sequence length="233" mass="26187">MAEERICMSPSALVGRPDEPTATGPARDRVYEWLRDEIIRGTLEGGMFLDEQWVSRTMGVSRTPVREALHRLAAEKFVTLNPRKGAQVRMVTARELEEVYQARLLIEGNAINTTCARNGSAAEDMANFLEPMEQAGRERDWFTVAHLDREFHLTLVRAAGNSVLTELYDSLRSRQQRLAVRMLHVGPQRLDTINAQHRALVAALGKCDAAESLRILQEHLQPVPEVVVLLPAQ</sequence>
<evidence type="ECO:0000256" key="2">
    <source>
        <dbReference type="ARBA" id="ARBA00023125"/>
    </source>
</evidence>
<keyword evidence="3" id="KW-0804">Transcription</keyword>
<gene>
    <name evidence="6" type="ORF">AFM11_24090</name>
</gene>
<dbReference type="Gene3D" id="1.10.10.10">
    <property type="entry name" value="Winged helix-like DNA-binding domain superfamily/Winged helix DNA-binding domain"/>
    <property type="match status" value="1"/>
</dbReference>
<dbReference type="SMART" id="SM00345">
    <property type="entry name" value="HTH_GNTR"/>
    <property type="match status" value="1"/>
</dbReference>
<dbReference type="PROSITE" id="PS50949">
    <property type="entry name" value="HTH_GNTR"/>
    <property type="match status" value="1"/>
</dbReference>
<dbReference type="SUPFAM" id="SSF48008">
    <property type="entry name" value="GntR ligand-binding domain-like"/>
    <property type="match status" value="1"/>
</dbReference>
<dbReference type="InterPro" id="IPR008920">
    <property type="entry name" value="TF_FadR/GntR_C"/>
</dbReference>
<comment type="caution">
    <text evidence="6">The sequence shown here is derived from an EMBL/GenBank/DDBJ whole genome shotgun (WGS) entry which is preliminary data.</text>
</comment>
<dbReference type="GO" id="GO:0003677">
    <property type="term" value="F:DNA binding"/>
    <property type="evidence" value="ECO:0007669"/>
    <property type="project" value="UniProtKB-KW"/>
</dbReference>
<feature type="domain" description="HTH gntR-type" evidence="5">
    <location>
        <begin position="24"/>
        <end position="91"/>
    </location>
</feature>
<reference evidence="6 7" key="1">
    <citation type="submission" date="2015-07" db="EMBL/GenBank/DDBJ databases">
        <title>A draft genome sequence of Mycobacterium wolinskyi.</title>
        <authorList>
            <person name="de Man T.J."/>
            <person name="Perry K.A."/>
            <person name="Coulliette A.D."/>
            <person name="Jensen B."/>
            <person name="Toney N.C."/>
            <person name="Limbago B.M."/>
            <person name="Noble-Wang J."/>
        </authorList>
    </citation>
    <scope>NUCLEOTIDE SEQUENCE [LARGE SCALE GENOMIC DNA]</scope>
    <source>
        <strain evidence="6 7">CDC_01</strain>
    </source>
</reference>